<dbReference type="Proteomes" id="UP001243298">
    <property type="component" value="Unassembled WGS sequence"/>
</dbReference>
<name>A0ABT6ITH5_9GAMM</name>
<sequence>MAKPVEQANKSKSRRVGNFTVNSNLIAHECAFKPYQIFCELFDAKVNAFSTDRSILLEVVEINELYYFFENFKDACLLLNGTQISIRKVNPSKAEIERRAWSCLMNEFTDVDPINPRIFEAIKSSMPAQIQQALFNKPLTIQHILDIKGLKRHHYDYQTSLYRNQQLTTIPTFSELIGEVLYDNNN</sequence>
<protein>
    <submittedName>
        <fullName evidence="1">Uncharacterized protein</fullName>
    </submittedName>
</protein>
<reference evidence="1 2" key="1">
    <citation type="submission" date="2017-11" db="EMBL/GenBank/DDBJ databases">
        <title>Whole genome sequencing of Psychrobacter pocilloporae S6-60T(=JCM 31058T=LMG 29157T).</title>
        <authorList>
            <person name="Das S.K."/>
        </authorList>
    </citation>
    <scope>NUCLEOTIDE SEQUENCE [LARGE SCALE GENOMIC DNA]</scope>
    <source>
        <strain evidence="1 2">S6-60</strain>
    </source>
</reference>
<comment type="caution">
    <text evidence="1">The sequence shown here is derived from an EMBL/GenBank/DDBJ whole genome shotgun (WGS) entry which is preliminary data.</text>
</comment>
<evidence type="ECO:0000313" key="1">
    <source>
        <dbReference type="EMBL" id="MDH4905134.1"/>
    </source>
</evidence>
<evidence type="ECO:0000313" key="2">
    <source>
        <dbReference type="Proteomes" id="UP001243298"/>
    </source>
</evidence>
<proteinExistence type="predicted"/>
<dbReference type="RefSeq" id="WP_284719495.1">
    <property type="nucleotide sequence ID" value="NZ_PGFT01000001.1"/>
</dbReference>
<gene>
    <name evidence="1" type="ORF">CUR83_08720</name>
</gene>
<dbReference type="EMBL" id="PGFT01000001">
    <property type="protein sequence ID" value="MDH4905134.1"/>
    <property type="molecule type" value="Genomic_DNA"/>
</dbReference>
<organism evidence="1 2">
    <name type="scientific">Psychrobacter pocilloporae</name>
    <dbReference type="NCBI Taxonomy" id="1775882"/>
    <lineage>
        <taxon>Bacteria</taxon>
        <taxon>Pseudomonadati</taxon>
        <taxon>Pseudomonadota</taxon>
        <taxon>Gammaproteobacteria</taxon>
        <taxon>Moraxellales</taxon>
        <taxon>Moraxellaceae</taxon>
        <taxon>Psychrobacter</taxon>
    </lineage>
</organism>
<accession>A0ABT6ITH5</accession>
<keyword evidence="2" id="KW-1185">Reference proteome</keyword>